<dbReference type="InterPro" id="IPR053927">
    <property type="entry name" value="FlgK_helical"/>
</dbReference>
<dbReference type="InterPro" id="IPR002371">
    <property type="entry name" value="FlgK"/>
</dbReference>
<reference evidence="11 12" key="1">
    <citation type="submission" date="2024-08" db="EMBL/GenBank/DDBJ databases">
        <authorList>
            <person name="Arias E."/>
        </authorList>
    </citation>
    <scope>NUCLEOTIDE SEQUENCE [LARGE SCALE GENOMIC DNA]</scope>
    <source>
        <strain evidence="11 12">FAM 24106</strain>
    </source>
</reference>
<comment type="caution">
    <text evidence="11">The sequence shown here is derived from an EMBL/GenBank/DDBJ whole genome shotgun (WGS) entry which is preliminary data.</text>
</comment>
<evidence type="ECO:0000313" key="12">
    <source>
        <dbReference type="Proteomes" id="UP001625374"/>
    </source>
</evidence>
<keyword evidence="12" id="KW-1185">Reference proteome</keyword>
<dbReference type="PANTHER" id="PTHR30033">
    <property type="entry name" value="FLAGELLAR HOOK-ASSOCIATED PROTEIN 1"/>
    <property type="match status" value="1"/>
</dbReference>
<keyword evidence="11" id="KW-0969">Cilium</keyword>
<evidence type="ECO:0000256" key="7">
    <source>
        <dbReference type="RuleBase" id="RU362065"/>
    </source>
</evidence>
<keyword evidence="11" id="KW-0282">Flagellum</keyword>
<dbReference type="InterPro" id="IPR001444">
    <property type="entry name" value="Flag_bb_rod_N"/>
</dbReference>
<dbReference type="Proteomes" id="UP001625374">
    <property type="component" value="Unassembled WGS sequence"/>
</dbReference>
<evidence type="ECO:0000256" key="6">
    <source>
        <dbReference type="ARBA" id="ARBA00023143"/>
    </source>
</evidence>
<dbReference type="EMBL" id="JBGQQK010000014">
    <property type="protein sequence ID" value="MFL2102805.1"/>
    <property type="molecule type" value="Genomic_DNA"/>
</dbReference>
<accession>A0ABW8UIQ4</accession>
<evidence type="ECO:0000256" key="4">
    <source>
        <dbReference type="ARBA" id="ARBA00016244"/>
    </source>
</evidence>
<protein>
    <recommendedName>
        <fullName evidence="4 7">Flagellar hook-associated protein 1</fullName>
        <shortName evidence="7">HAP1</shortName>
    </recommendedName>
</protein>
<feature type="domain" description="Flagellar basal-body/hook protein C-terminal" evidence="9">
    <location>
        <begin position="454"/>
        <end position="493"/>
    </location>
</feature>
<dbReference type="Pfam" id="PF22638">
    <property type="entry name" value="FlgK_D1"/>
    <property type="match status" value="1"/>
</dbReference>
<dbReference type="NCBIfam" id="TIGR02492">
    <property type="entry name" value="flgK_ends"/>
    <property type="match status" value="1"/>
</dbReference>
<dbReference type="Pfam" id="PF00460">
    <property type="entry name" value="Flg_bb_rod"/>
    <property type="match status" value="1"/>
</dbReference>
<comment type="subcellular location">
    <subcellularLocation>
        <location evidence="1 7">Bacterial flagellum</location>
    </subcellularLocation>
    <subcellularLocation>
        <location evidence="2 7">Secreted</location>
    </subcellularLocation>
</comment>
<sequence length="497" mass="53943">MSGLFGTLNTATSGLLAQQNALQTIGHNVSNLNTPGYSRQRVDLQTNVAQQVPGVGQIGTGVQVGGISRMTDPFIMNQLMNGYSTTSKHQALSDTIGQLEATFNEPSETGLSNQISEVFNAWTYLASNPEQAASKTMIVQTSETFVDTVQHMANAMKALKADTVQQLDKAAVDANSTLKQLEDLNHQIWQASVRGYTPNDLLDTQDQLVNKLASQGDIKVEKDKYNRVSITMDEQILLNENTRNEIMTVASLNDSGEAVLSDETTLTAEAKVGQFVIKSDKEGTAAYQPINLDGGSVKGTQEALTVIDDMQAGLDQFAYDFATAVNTIHSNDGEGTDFFTVSEEGSALSLQVNQKIKEDPNQIVTGKSMDNENEIDGDGSRAQLISSLKNTPINLDGDWYDDDTMKINSDVNSSTLFDSYNGMVTDMGIIKQQSDNMLDTQEGLMSLLEQRRESVSGVDINGEVTDMIKYSSAFQANSKVLATLSEMLDTLINRTGV</sequence>
<dbReference type="Pfam" id="PF06429">
    <property type="entry name" value="Flg_bbr_C"/>
    <property type="match status" value="1"/>
</dbReference>
<evidence type="ECO:0000256" key="5">
    <source>
        <dbReference type="ARBA" id="ARBA00022525"/>
    </source>
</evidence>
<feature type="domain" description="Flagellar basal body rod protein N-terminal" evidence="8">
    <location>
        <begin position="8"/>
        <end position="37"/>
    </location>
</feature>
<evidence type="ECO:0000313" key="11">
    <source>
        <dbReference type="EMBL" id="MFL2102805.1"/>
    </source>
</evidence>
<keyword evidence="5 7" id="KW-0964">Secreted</keyword>
<comment type="similarity">
    <text evidence="3 7">Belongs to the flagella basal body rod proteins family.</text>
</comment>
<organism evidence="11 12">
    <name type="scientific">Marinilactibacillus psychrotolerans</name>
    <dbReference type="NCBI Taxonomy" id="191770"/>
    <lineage>
        <taxon>Bacteria</taxon>
        <taxon>Bacillati</taxon>
        <taxon>Bacillota</taxon>
        <taxon>Bacilli</taxon>
        <taxon>Lactobacillales</taxon>
        <taxon>Carnobacteriaceae</taxon>
        <taxon>Marinilactibacillus</taxon>
    </lineage>
</organism>
<feature type="domain" description="Flagellar hook-associated protein FlgK helical" evidence="10">
    <location>
        <begin position="97"/>
        <end position="332"/>
    </location>
</feature>
<dbReference type="RefSeq" id="WP_407142093.1">
    <property type="nucleotide sequence ID" value="NZ_JBGQQI010000020.1"/>
</dbReference>
<evidence type="ECO:0000259" key="8">
    <source>
        <dbReference type="Pfam" id="PF00460"/>
    </source>
</evidence>
<evidence type="ECO:0000259" key="9">
    <source>
        <dbReference type="Pfam" id="PF06429"/>
    </source>
</evidence>
<dbReference type="InterPro" id="IPR010930">
    <property type="entry name" value="Flg_bb/hook_C_dom"/>
</dbReference>
<dbReference type="PANTHER" id="PTHR30033:SF1">
    <property type="entry name" value="FLAGELLAR HOOK-ASSOCIATED PROTEIN 1"/>
    <property type="match status" value="1"/>
</dbReference>
<dbReference type="SUPFAM" id="SSF64518">
    <property type="entry name" value="Phase 1 flagellin"/>
    <property type="match status" value="1"/>
</dbReference>
<evidence type="ECO:0000256" key="3">
    <source>
        <dbReference type="ARBA" id="ARBA00009677"/>
    </source>
</evidence>
<evidence type="ECO:0000259" key="10">
    <source>
        <dbReference type="Pfam" id="PF22638"/>
    </source>
</evidence>
<name>A0ABW8UIQ4_9LACT</name>
<gene>
    <name evidence="7 11" type="primary">flgK</name>
    <name evidence="11" type="ORF">ACEN37_06000</name>
</gene>
<keyword evidence="6 7" id="KW-0975">Bacterial flagellum</keyword>
<evidence type="ECO:0000256" key="1">
    <source>
        <dbReference type="ARBA" id="ARBA00004365"/>
    </source>
</evidence>
<proteinExistence type="inferred from homology"/>
<evidence type="ECO:0000256" key="2">
    <source>
        <dbReference type="ARBA" id="ARBA00004613"/>
    </source>
</evidence>
<dbReference type="PRINTS" id="PR01005">
    <property type="entry name" value="FLGHOOKAP1"/>
</dbReference>
<keyword evidence="11" id="KW-0966">Cell projection</keyword>